<keyword evidence="1" id="KW-0472">Membrane</keyword>
<feature type="non-terminal residue" evidence="2">
    <location>
        <position position="129"/>
    </location>
</feature>
<accession>A0A8S0TYU8</accession>
<evidence type="ECO:0000313" key="3">
    <source>
        <dbReference type="Proteomes" id="UP000594638"/>
    </source>
</evidence>
<dbReference type="Proteomes" id="UP000594638">
    <property type="component" value="Unassembled WGS sequence"/>
</dbReference>
<keyword evidence="1" id="KW-1133">Transmembrane helix</keyword>
<sequence length="129" mass="14791">MIHQLFWDIFHLHFLQPPQLLDITLCFIHTKRNLSRKLNSSPSAGALHSSMLHWLQQVWLQHSYYGLQSQNNFTTQNNIHSNLDYDGPTAKTGLFGGGALLSLSAALFWLVSLMLASNVREYYEEESLD</sequence>
<keyword evidence="3" id="KW-1185">Reference proteome</keyword>
<gene>
    <name evidence="2" type="ORF">OLEA9_D002062</name>
</gene>
<dbReference type="EMBL" id="CACTIH010007351">
    <property type="protein sequence ID" value="CAA3010779.1"/>
    <property type="molecule type" value="Genomic_DNA"/>
</dbReference>
<dbReference type="Gramene" id="OE9D002062T1">
    <property type="protein sequence ID" value="OE9D002062C1"/>
    <property type="gene ID" value="OE9D002062"/>
</dbReference>
<evidence type="ECO:0000313" key="2">
    <source>
        <dbReference type="EMBL" id="CAA3010779.1"/>
    </source>
</evidence>
<dbReference type="AlphaFoldDB" id="A0A8S0TYU8"/>
<comment type="caution">
    <text evidence="2">The sequence shown here is derived from an EMBL/GenBank/DDBJ whole genome shotgun (WGS) entry which is preliminary data.</text>
</comment>
<keyword evidence="1" id="KW-0812">Transmembrane</keyword>
<reference evidence="2 3" key="1">
    <citation type="submission" date="2019-12" db="EMBL/GenBank/DDBJ databases">
        <authorList>
            <person name="Alioto T."/>
            <person name="Alioto T."/>
            <person name="Gomez Garrido J."/>
        </authorList>
    </citation>
    <scope>NUCLEOTIDE SEQUENCE [LARGE SCALE GENOMIC DNA]</scope>
</reference>
<evidence type="ECO:0000256" key="1">
    <source>
        <dbReference type="SAM" id="Phobius"/>
    </source>
</evidence>
<proteinExistence type="predicted"/>
<feature type="transmembrane region" description="Helical" evidence="1">
    <location>
        <begin position="94"/>
        <end position="116"/>
    </location>
</feature>
<name>A0A8S0TYU8_OLEEU</name>
<protein>
    <submittedName>
        <fullName evidence="2">Uncharacterized protein</fullName>
    </submittedName>
</protein>
<organism evidence="2 3">
    <name type="scientific">Olea europaea subsp. europaea</name>
    <dbReference type="NCBI Taxonomy" id="158383"/>
    <lineage>
        <taxon>Eukaryota</taxon>
        <taxon>Viridiplantae</taxon>
        <taxon>Streptophyta</taxon>
        <taxon>Embryophyta</taxon>
        <taxon>Tracheophyta</taxon>
        <taxon>Spermatophyta</taxon>
        <taxon>Magnoliopsida</taxon>
        <taxon>eudicotyledons</taxon>
        <taxon>Gunneridae</taxon>
        <taxon>Pentapetalae</taxon>
        <taxon>asterids</taxon>
        <taxon>lamiids</taxon>
        <taxon>Lamiales</taxon>
        <taxon>Oleaceae</taxon>
        <taxon>Oleeae</taxon>
        <taxon>Olea</taxon>
    </lineage>
</organism>